<evidence type="ECO:0000256" key="2">
    <source>
        <dbReference type="ARBA" id="ARBA00006411"/>
    </source>
</evidence>
<comment type="caution">
    <text evidence="5">The sequence shown here is derived from an EMBL/GenBank/DDBJ whole genome shotgun (WGS) entry which is preliminary data.</text>
</comment>
<sequence>MTERVFRLSEVEFFLLWQAVHRDAHPVPLGTRHFGHTQRERAALIETASRDLAARGLGTVQRPDEELYGLLRGLAEFEIGLEVFFTVRGAQARGLATAAWHGAFAGRLGNQVQVAGFRPTALAATTVNTLPPAPPGSGRSVNVRWDDYLAAGKAGQDDGSEGFLDALRAVGLREPEANTLMRAVTTRSGGGQVGVIARNRAGYLHPTGAVISWLDTAEGRYLVRRDDGWLVVAPTDATRLISAVEGLVASAGRN</sequence>
<keyword evidence="6" id="KW-1185">Reference proteome</keyword>
<gene>
    <name evidence="5" type="ORF">B0I31_105487</name>
</gene>
<keyword evidence="4" id="KW-0143">Chaperone</keyword>
<reference evidence="5 6" key="1">
    <citation type="submission" date="2018-03" db="EMBL/GenBank/DDBJ databases">
        <title>Genomic Encyclopedia of Type Strains, Phase III (KMG-III): the genomes of soil and plant-associated and newly described type strains.</title>
        <authorList>
            <person name="Whitman W."/>
        </authorList>
    </citation>
    <scope>NUCLEOTIDE SEQUENCE [LARGE SCALE GENOMIC DNA]</scope>
    <source>
        <strain evidence="5 6">CGMCC 4.7097</strain>
    </source>
</reference>
<comment type="subcellular location">
    <subcellularLocation>
        <location evidence="1">Cytoplasm</location>
    </subcellularLocation>
</comment>
<dbReference type="EMBL" id="PYAX01000005">
    <property type="protein sequence ID" value="PSL55523.1"/>
    <property type="molecule type" value="Genomic_DNA"/>
</dbReference>
<evidence type="ECO:0000256" key="3">
    <source>
        <dbReference type="ARBA" id="ARBA00022490"/>
    </source>
</evidence>
<evidence type="ECO:0000256" key="1">
    <source>
        <dbReference type="ARBA" id="ARBA00004496"/>
    </source>
</evidence>
<proteinExistence type="inferred from homology"/>
<protein>
    <submittedName>
        <fullName evidence="5">ESAT-6 protein secretion system EspG family protein</fullName>
    </submittedName>
</protein>
<evidence type="ECO:0000313" key="6">
    <source>
        <dbReference type="Proteomes" id="UP000241118"/>
    </source>
</evidence>
<dbReference type="AlphaFoldDB" id="A0A2P8IAM4"/>
<evidence type="ECO:0000256" key="4">
    <source>
        <dbReference type="ARBA" id="ARBA00023186"/>
    </source>
</evidence>
<dbReference type="RefSeq" id="WP_106616371.1">
    <property type="nucleotide sequence ID" value="NZ_PYAX01000005.1"/>
</dbReference>
<keyword evidence="3" id="KW-0963">Cytoplasm</keyword>
<dbReference type="Proteomes" id="UP000241118">
    <property type="component" value="Unassembled WGS sequence"/>
</dbReference>
<name>A0A2P8IAM4_SACCR</name>
<comment type="similarity">
    <text evidence="2">Belongs to the EspG family.</text>
</comment>
<dbReference type="OrthoDB" id="3679349at2"/>
<organism evidence="5 6">
    <name type="scientific">Saccharothrix carnea</name>
    <dbReference type="NCBI Taxonomy" id="1280637"/>
    <lineage>
        <taxon>Bacteria</taxon>
        <taxon>Bacillati</taxon>
        <taxon>Actinomycetota</taxon>
        <taxon>Actinomycetes</taxon>
        <taxon>Pseudonocardiales</taxon>
        <taxon>Pseudonocardiaceae</taxon>
        <taxon>Saccharothrix</taxon>
    </lineage>
</organism>
<dbReference type="InterPro" id="IPR025734">
    <property type="entry name" value="EspG"/>
</dbReference>
<evidence type="ECO:0000313" key="5">
    <source>
        <dbReference type="EMBL" id="PSL55523.1"/>
    </source>
</evidence>
<dbReference type="Pfam" id="PF14011">
    <property type="entry name" value="ESX-1_EspG"/>
    <property type="match status" value="1"/>
</dbReference>
<accession>A0A2P8IAM4</accession>